<keyword evidence="3" id="KW-0732">Signal</keyword>
<feature type="domain" description="Fe/B12 periplasmic-binding" evidence="5">
    <location>
        <begin position="81"/>
        <end position="373"/>
    </location>
</feature>
<protein>
    <submittedName>
        <fullName evidence="6">Ferrichrome-binding protein</fullName>
    </submittedName>
</protein>
<evidence type="ECO:0000256" key="4">
    <source>
        <dbReference type="SAM" id="MobiDB-lite"/>
    </source>
</evidence>
<dbReference type="eggNOG" id="arCOG06180">
    <property type="taxonomic scope" value="Archaea"/>
</dbReference>
<dbReference type="PROSITE" id="PS50983">
    <property type="entry name" value="FE_B12_PBP"/>
    <property type="match status" value="1"/>
</dbReference>
<dbReference type="Proteomes" id="UP000006794">
    <property type="component" value="Chromosome"/>
</dbReference>
<accession>F8DCM5</accession>
<dbReference type="PROSITE" id="PS51257">
    <property type="entry name" value="PROKAR_LIPOPROTEIN"/>
    <property type="match status" value="1"/>
</dbReference>
<dbReference type="Pfam" id="PF01497">
    <property type="entry name" value="Peripla_BP_2"/>
    <property type="match status" value="1"/>
</dbReference>
<dbReference type="KEGG" id="hxa:Halxa_1436"/>
<feature type="region of interest" description="Disordered" evidence="4">
    <location>
        <begin position="24"/>
        <end position="61"/>
    </location>
</feature>
<evidence type="ECO:0000259" key="5">
    <source>
        <dbReference type="PROSITE" id="PS50983"/>
    </source>
</evidence>
<dbReference type="AlphaFoldDB" id="F8DCM5"/>
<dbReference type="PANTHER" id="PTHR30532:SF1">
    <property type="entry name" value="IRON(3+)-HYDROXAMATE-BINDING PROTEIN FHUD"/>
    <property type="match status" value="1"/>
</dbReference>
<dbReference type="SUPFAM" id="SSF53807">
    <property type="entry name" value="Helical backbone' metal receptor"/>
    <property type="match status" value="1"/>
</dbReference>
<reference evidence="6 7" key="1">
    <citation type="journal article" date="2012" name="Stand. Genomic Sci.">
        <title>Complete genome sequence of Halopiger xanaduensis type strain (SH-6(T)).</title>
        <authorList>
            <person name="Anderson I."/>
            <person name="Tindall B.J."/>
            <person name="Rohde M."/>
            <person name="Lucas S."/>
            <person name="Han J."/>
            <person name="Lapidus A."/>
            <person name="Cheng J.F."/>
            <person name="Goodwin L."/>
            <person name="Pitluck S."/>
            <person name="Peters L."/>
            <person name="Pati A."/>
            <person name="Mikhailova N."/>
            <person name="Pagani I."/>
            <person name="Teshima H."/>
            <person name="Han C."/>
            <person name="Tapia R."/>
            <person name="Land M."/>
            <person name="Woyke T."/>
            <person name="Klenk H.P."/>
            <person name="Kyrpides N."/>
            <person name="Ivanova N."/>
        </authorList>
    </citation>
    <scope>NUCLEOTIDE SEQUENCE [LARGE SCALE GENOMIC DNA]</scope>
    <source>
        <strain evidence="7">DSM 18323 / JCM 14033 / SH-6</strain>
    </source>
</reference>
<dbReference type="STRING" id="797210.Halxa_1436"/>
<evidence type="ECO:0000313" key="7">
    <source>
        <dbReference type="Proteomes" id="UP000006794"/>
    </source>
</evidence>
<sequence>MVQRRRILASSATLLGVGTAGCLGGDDSGNGNGNSNGNGTGNDDSSDTGNGEESSAQSVDDSYEVCLEPAGCHTFEEVPETVFTIPGAAEDMAMSLGIQVDAHAYPERKPYKFYDQLPGVEHDPDEILQYGEGESARNYDKEIFYEVDPDVVLADPRMLQFYSNWSDEDMAEIEENVAPILGSYIRFDYEGEEPYYTMYELFERIATIFQRRAQYEAWVDLHDEFIDGIESDLPDGEGPTVAVFWRGIDAEAGEFQPAPIHEKRNDARSFRDLGFRDAFAEAGLDPDGAVGYETLLDLDPDYIAAYNLSSMTGDEWRSQVVEPLEDHSTASRLSAVQNGNVVRSAGQFMGPITHLFSTEALAKQVYPDRFGEWTGDSEAVPEDERLFDRERVAEIVTNDL</sequence>
<evidence type="ECO:0000313" key="6">
    <source>
        <dbReference type="EMBL" id="AEH36069.1"/>
    </source>
</evidence>
<comment type="subcellular location">
    <subcellularLocation>
        <location evidence="1">Cell envelope</location>
    </subcellularLocation>
</comment>
<evidence type="ECO:0000256" key="3">
    <source>
        <dbReference type="ARBA" id="ARBA00022729"/>
    </source>
</evidence>
<dbReference type="GeneID" id="10796406"/>
<feature type="compositionally biased region" description="Low complexity" evidence="4">
    <location>
        <begin position="41"/>
        <end position="51"/>
    </location>
</feature>
<gene>
    <name evidence="6" type="ordered locus">Halxa_1436</name>
</gene>
<dbReference type="RefSeq" id="WP_013878965.1">
    <property type="nucleotide sequence ID" value="NC_015666.1"/>
</dbReference>
<feature type="compositionally biased region" description="Gly residues" evidence="4">
    <location>
        <begin position="24"/>
        <end position="40"/>
    </location>
</feature>
<keyword evidence="7" id="KW-1185">Reference proteome</keyword>
<keyword evidence="2" id="KW-0813">Transport</keyword>
<proteinExistence type="predicted"/>
<dbReference type="PANTHER" id="PTHR30532">
    <property type="entry name" value="IRON III DICITRATE-BINDING PERIPLASMIC PROTEIN"/>
    <property type="match status" value="1"/>
</dbReference>
<dbReference type="Gene3D" id="3.40.50.1980">
    <property type="entry name" value="Nitrogenase molybdenum iron protein domain"/>
    <property type="match status" value="2"/>
</dbReference>
<dbReference type="HOGENOM" id="CLU_751439_0_0_2"/>
<evidence type="ECO:0000256" key="2">
    <source>
        <dbReference type="ARBA" id="ARBA00022448"/>
    </source>
</evidence>
<name>F8DCM5_HALXS</name>
<dbReference type="InterPro" id="IPR051313">
    <property type="entry name" value="Bact_iron-sidero_bind"/>
</dbReference>
<dbReference type="InterPro" id="IPR002491">
    <property type="entry name" value="ABC_transptr_periplasmic_BD"/>
</dbReference>
<evidence type="ECO:0000256" key="1">
    <source>
        <dbReference type="ARBA" id="ARBA00004196"/>
    </source>
</evidence>
<dbReference type="OrthoDB" id="304381at2157"/>
<dbReference type="EMBL" id="CP002839">
    <property type="protein sequence ID" value="AEH36069.1"/>
    <property type="molecule type" value="Genomic_DNA"/>
</dbReference>
<organism evidence="6 7">
    <name type="scientific">Halopiger xanaduensis (strain DSM 18323 / JCM 14033 / SH-6)</name>
    <dbReference type="NCBI Taxonomy" id="797210"/>
    <lineage>
        <taxon>Archaea</taxon>
        <taxon>Methanobacteriati</taxon>
        <taxon>Methanobacteriota</taxon>
        <taxon>Stenosarchaea group</taxon>
        <taxon>Halobacteria</taxon>
        <taxon>Halobacteriales</taxon>
        <taxon>Natrialbaceae</taxon>
        <taxon>Halopiger</taxon>
    </lineage>
</organism>